<evidence type="ECO:0000259" key="14">
    <source>
        <dbReference type="PROSITE" id="PS50262"/>
    </source>
</evidence>
<evidence type="ECO:0000313" key="16">
    <source>
        <dbReference type="Proteomes" id="UP000812440"/>
    </source>
</evidence>
<organism evidence="15 16">
    <name type="scientific">Hymenochirus boettgeri</name>
    <name type="common">Congo dwarf clawed frog</name>
    <dbReference type="NCBI Taxonomy" id="247094"/>
    <lineage>
        <taxon>Eukaryota</taxon>
        <taxon>Metazoa</taxon>
        <taxon>Chordata</taxon>
        <taxon>Craniata</taxon>
        <taxon>Vertebrata</taxon>
        <taxon>Euteleostomi</taxon>
        <taxon>Amphibia</taxon>
        <taxon>Batrachia</taxon>
        <taxon>Anura</taxon>
        <taxon>Pipoidea</taxon>
        <taxon>Pipidae</taxon>
        <taxon>Pipinae</taxon>
        <taxon>Hymenochirus</taxon>
    </lineage>
</organism>
<accession>A0A8T2K229</accession>
<keyword evidence="10" id="KW-0325">Glycoprotein</keyword>
<proteinExistence type="inferred from homology"/>
<comment type="similarity">
    <text evidence="12">Belongs to the G-protein coupled receptor 1 family.</text>
</comment>
<dbReference type="InterPro" id="IPR017452">
    <property type="entry name" value="GPCR_Rhodpsn_7TM"/>
</dbReference>
<name>A0A8T2K229_9PIPI</name>
<evidence type="ECO:0000256" key="11">
    <source>
        <dbReference type="ARBA" id="ARBA00023224"/>
    </source>
</evidence>
<dbReference type="PRINTS" id="PR00237">
    <property type="entry name" value="GPCRRHODOPSN"/>
</dbReference>
<dbReference type="CDD" id="cd13954">
    <property type="entry name" value="7tmA_OR"/>
    <property type="match status" value="1"/>
</dbReference>
<keyword evidence="8 13" id="KW-0472">Membrane</keyword>
<evidence type="ECO:0000256" key="7">
    <source>
        <dbReference type="ARBA" id="ARBA00023040"/>
    </source>
</evidence>
<evidence type="ECO:0000256" key="13">
    <source>
        <dbReference type="RuleBase" id="RU363047"/>
    </source>
</evidence>
<feature type="domain" description="G-protein coupled receptors family 1 profile" evidence="14">
    <location>
        <begin position="27"/>
        <end position="274"/>
    </location>
</feature>
<dbReference type="Gene3D" id="1.20.1070.10">
    <property type="entry name" value="Rhodopsin 7-helix transmembrane proteins"/>
    <property type="match status" value="1"/>
</dbReference>
<dbReference type="FunFam" id="1.20.1070.10:FF:000010">
    <property type="entry name" value="Olfactory receptor"/>
    <property type="match status" value="1"/>
</dbReference>
<evidence type="ECO:0000256" key="3">
    <source>
        <dbReference type="ARBA" id="ARBA00022606"/>
    </source>
</evidence>
<dbReference type="Pfam" id="PF13853">
    <property type="entry name" value="7tm_4"/>
    <property type="match status" value="1"/>
</dbReference>
<dbReference type="OrthoDB" id="9975554at2759"/>
<feature type="transmembrane region" description="Helical" evidence="13">
    <location>
        <begin position="259"/>
        <end position="276"/>
    </location>
</feature>
<evidence type="ECO:0000256" key="12">
    <source>
        <dbReference type="RuleBase" id="RU000688"/>
    </source>
</evidence>
<feature type="transmembrane region" description="Helical" evidence="13">
    <location>
        <begin position="224"/>
        <end position="247"/>
    </location>
</feature>
<keyword evidence="6 13" id="KW-1133">Transmembrane helix</keyword>
<keyword evidence="16" id="KW-1185">Reference proteome</keyword>
<feature type="transmembrane region" description="Helical" evidence="13">
    <location>
        <begin position="187"/>
        <end position="212"/>
    </location>
</feature>
<dbReference type="InterPro" id="IPR000725">
    <property type="entry name" value="Olfact_rcpt"/>
</dbReference>
<evidence type="ECO:0000256" key="2">
    <source>
        <dbReference type="ARBA" id="ARBA00022475"/>
    </source>
</evidence>
<evidence type="ECO:0000256" key="6">
    <source>
        <dbReference type="ARBA" id="ARBA00022989"/>
    </source>
</evidence>
<evidence type="ECO:0000256" key="5">
    <source>
        <dbReference type="ARBA" id="ARBA00022725"/>
    </source>
</evidence>
<keyword evidence="9 12" id="KW-0675">Receptor</keyword>
<feature type="transmembrane region" description="Helical" evidence="13">
    <location>
        <begin position="12"/>
        <end position="35"/>
    </location>
</feature>
<dbReference type="AlphaFoldDB" id="A0A8T2K229"/>
<dbReference type="GO" id="GO:0004930">
    <property type="term" value="F:G protein-coupled receptor activity"/>
    <property type="evidence" value="ECO:0007669"/>
    <property type="project" value="UniProtKB-KW"/>
</dbReference>
<evidence type="ECO:0000256" key="8">
    <source>
        <dbReference type="ARBA" id="ARBA00023136"/>
    </source>
</evidence>
<keyword evidence="3 13" id="KW-0716">Sensory transduction</keyword>
<keyword evidence="2 13" id="KW-1003">Cell membrane</keyword>
<feature type="transmembrane region" description="Helical" evidence="13">
    <location>
        <begin position="47"/>
        <end position="68"/>
    </location>
</feature>
<dbReference type="EMBL" id="JAACNH010000003">
    <property type="protein sequence ID" value="KAG8449784.1"/>
    <property type="molecule type" value="Genomic_DNA"/>
</dbReference>
<dbReference type="InterPro" id="IPR000276">
    <property type="entry name" value="GPCR_Rhodpsn"/>
</dbReference>
<evidence type="ECO:0000256" key="9">
    <source>
        <dbReference type="ARBA" id="ARBA00023170"/>
    </source>
</evidence>
<comment type="subcellular location">
    <subcellularLocation>
        <location evidence="1 13">Cell membrane</location>
        <topology evidence="1 13">Multi-pass membrane protein</topology>
    </subcellularLocation>
</comment>
<evidence type="ECO:0000256" key="10">
    <source>
        <dbReference type="ARBA" id="ARBA00023180"/>
    </source>
</evidence>
<gene>
    <name evidence="15" type="ORF">GDO86_016444</name>
</gene>
<dbReference type="Proteomes" id="UP000812440">
    <property type="component" value="Chromosome 8_10"/>
</dbReference>
<evidence type="ECO:0000313" key="15">
    <source>
        <dbReference type="EMBL" id="KAG8449784.1"/>
    </source>
</evidence>
<dbReference type="SUPFAM" id="SSF81321">
    <property type="entry name" value="Family A G protein-coupled receptor-like"/>
    <property type="match status" value="1"/>
</dbReference>
<dbReference type="PROSITE" id="PS00237">
    <property type="entry name" value="G_PROTEIN_RECEP_F1_1"/>
    <property type="match status" value="1"/>
</dbReference>
<dbReference type="PROSITE" id="PS50262">
    <property type="entry name" value="G_PROTEIN_RECEP_F1_2"/>
    <property type="match status" value="1"/>
</dbReference>
<keyword evidence="11 12" id="KW-0807">Transducer</keyword>
<reference evidence="15" key="1">
    <citation type="thesis" date="2020" institute="ProQuest LLC" country="789 East Eisenhower Parkway, Ann Arbor, MI, USA">
        <title>Comparative Genomics and Chromosome Evolution.</title>
        <authorList>
            <person name="Mudd A.B."/>
        </authorList>
    </citation>
    <scope>NUCLEOTIDE SEQUENCE</scope>
    <source>
        <strain evidence="15">Female2</strain>
        <tissue evidence="15">Blood</tissue>
    </source>
</reference>
<dbReference type="GO" id="GO:0005886">
    <property type="term" value="C:plasma membrane"/>
    <property type="evidence" value="ECO:0007669"/>
    <property type="project" value="UniProtKB-SubCell"/>
</dbReference>
<comment type="caution">
    <text evidence="15">The sequence shown here is derived from an EMBL/GenBank/DDBJ whole genome shotgun (WGS) entry which is preliminary data.</text>
</comment>
<feature type="transmembrane region" description="Helical" evidence="13">
    <location>
        <begin position="126"/>
        <end position="152"/>
    </location>
</feature>
<keyword evidence="4 12" id="KW-0812">Transmembrane</keyword>
<dbReference type="GO" id="GO:0004984">
    <property type="term" value="F:olfactory receptor activity"/>
    <property type="evidence" value="ECO:0007669"/>
    <property type="project" value="InterPro"/>
</dbReference>
<dbReference type="PRINTS" id="PR00245">
    <property type="entry name" value="OLFACTORYR"/>
</dbReference>
<keyword evidence="7 12" id="KW-0297">G-protein coupled receptor</keyword>
<protein>
    <recommendedName>
        <fullName evidence="13">Olfactory receptor</fullName>
    </recommendedName>
</protein>
<evidence type="ECO:0000256" key="1">
    <source>
        <dbReference type="ARBA" id="ARBA00004651"/>
    </source>
</evidence>
<dbReference type="PANTHER" id="PTHR26453">
    <property type="entry name" value="OLFACTORY RECEPTOR"/>
    <property type="match status" value="1"/>
</dbReference>
<sequence>MAFSDFHQIQYILFITILLMYLTCLIGNITVIFLVKTETSLHSPMYFFISLFAALEIVFVSVTVPNLLANLITGNKSISFTGCFAQLYAFSALGETECCLLAIMAFDRHLAINSPLHYTIIMNHTFCLLLASLPWIVGFIISFIPTIFTAWLEFCGPNEINHFFCDFAPLQNLACSDPFISNVVTSLAAIVTVVIPFVIIAGFYIQIIVTVISKMNSSESKHKAFSTCSSHLIVSSLFYGTAMIVYIRPKANHYDKFLALTYTVLIPLVNPFVYTLRNRIVKDSLGKSLRCFVRNFHYNFL</sequence>
<feature type="transmembrane region" description="Helical" evidence="13">
    <location>
        <begin position="88"/>
        <end position="106"/>
    </location>
</feature>
<evidence type="ECO:0000256" key="4">
    <source>
        <dbReference type="ARBA" id="ARBA00022692"/>
    </source>
</evidence>
<keyword evidence="5 13" id="KW-0552">Olfaction</keyword>